<dbReference type="Proteomes" id="UP000790377">
    <property type="component" value="Unassembled WGS sequence"/>
</dbReference>
<proteinExistence type="predicted"/>
<feature type="non-terminal residue" evidence="1">
    <location>
        <position position="78"/>
    </location>
</feature>
<evidence type="ECO:0000313" key="2">
    <source>
        <dbReference type="Proteomes" id="UP000790377"/>
    </source>
</evidence>
<accession>A0ACB7ZQL4</accession>
<protein>
    <submittedName>
        <fullName evidence="1">Uncharacterized protein</fullName>
    </submittedName>
</protein>
<gene>
    <name evidence="1" type="ORF">BJ138DRAFT_969111</name>
</gene>
<comment type="caution">
    <text evidence="1">The sequence shown here is derived from an EMBL/GenBank/DDBJ whole genome shotgun (WGS) entry which is preliminary data.</text>
</comment>
<evidence type="ECO:0000313" key="1">
    <source>
        <dbReference type="EMBL" id="KAH7902974.1"/>
    </source>
</evidence>
<name>A0ACB7ZQL4_9AGAM</name>
<dbReference type="EMBL" id="MU269345">
    <property type="protein sequence ID" value="KAH7902974.1"/>
    <property type="molecule type" value="Genomic_DNA"/>
</dbReference>
<reference evidence="1" key="1">
    <citation type="journal article" date="2021" name="New Phytol.">
        <title>Evolutionary innovations through gain and loss of genes in the ectomycorrhizal Boletales.</title>
        <authorList>
            <person name="Wu G."/>
            <person name="Miyauchi S."/>
            <person name="Morin E."/>
            <person name="Kuo A."/>
            <person name="Drula E."/>
            <person name="Varga T."/>
            <person name="Kohler A."/>
            <person name="Feng B."/>
            <person name="Cao Y."/>
            <person name="Lipzen A."/>
            <person name="Daum C."/>
            <person name="Hundley H."/>
            <person name="Pangilinan J."/>
            <person name="Johnson J."/>
            <person name="Barry K."/>
            <person name="LaButti K."/>
            <person name="Ng V."/>
            <person name="Ahrendt S."/>
            <person name="Min B."/>
            <person name="Choi I.G."/>
            <person name="Park H."/>
            <person name="Plett J.M."/>
            <person name="Magnuson J."/>
            <person name="Spatafora J.W."/>
            <person name="Nagy L.G."/>
            <person name="Henrissat B."/>
            <person name="Grigoriev I.V."/>
            <person name="Yang Z.L."/>
            <person name="Xu J."/>
            <person name="Martin F.M."/>
        </authorList>
    </citation>
    <scope>NUCLEOTIDE SEQUENCE</scope>
    <source>
        <strain evidence="1">ATCC 28755</strain>
    </source>
</reference>
<organism evidence="1 2">
    <name type="scientific">Hygrophoropsis aurantiaca</name>
    <dbReference type="NCBI Taxonomy" id="72124"/>
    <lineage>
        <taxon>Eukaryota</taxon>
        <taxon>Fungi</taxon>
        <taxon>Dikarya</taxon>
        <taxon>Basidiomycota</taxon>
        <taxon>Agaricomycotina</taxon>
        <taxon>Agaricomycetes</taxon>
        <taxon>Agaricomycetidae</taxon>
        <taxon>Boletales</taxon>
        <taxon>Coniophorineae</taxon>
        <taxon>Hygrophoropsidaceae</taxon>
        <taxon>Hygrophoropsis</taxon>
    </lineage>
</organism>
<sequence>HAEWYASMLPGMIPVALLGSAVYMALHFAQSSLAHEKFLDDAHARIRALEAEVESLAATAGSTRSGTDTAPKTGARWW</sequence>
<feature type="non-terminal residue" evidence="1">
    <location>
        <position position="1"/>
    </location>
</feature>
<keyword evidence="2" id="KW-1185">Reference proteome</keyword>